<sequence>GFIGKFSTEIDRFFIVFLPLPQFYGQRSLWAEGAKGNKSEERISLPPPLTEGGEIMGAREL</sequence>
<protein>
    <submittedName>
        <fullName evidence="2">Uncharacterized protein</fullName>
    </submittedName>
</protein>
<keyword evidence="3" id="KW-1185">Reference proteome</keyword>
<reference evidence="2 3" key="1">
    <citation type="submission" date="2019-03" db="EMBL/GenBank/DDBJ databases">
        <title>Genomic Encyclopedia of Type Strains, Phase IV (KMG-IV): sequencing the most valuable type-strain genomes for metagenomic binning, comparative biology and taxonomic classification.</title>
        <authorList>
            <person name="Goeker M."/>
        </authorList>
    </citation>
    <scope>NUCLEOTIDE SEQUENCE [LARGE SCALE GENOMIC DNA]</scope>
    <source>
        <strain evidence="2 3">DSM 16380</strain>
    </source>
</reference>
<feature type="region of interest" description="Disordered" evidence="1">
    <location>
        <begin position="39"/>
        <end position="61"/>
    </location>
</feature>
<dbReference type="AlphaFoldDB" id="A0A4R2N5Z5"/>
<evidence type="ECO:0000313" key="2">
    <source>
        <dbReference type="EMBL" id="TCP16329.1"/>
    </source>
</evidence>
<evidence type="ECO:0000256" key="1">
    <source>
        <dbReference type="SAM" id="MobiDB-lite"/>
    </source>
</evidence>
<comment type="caution">
    <text evidence="2">The sequence shown here is derived from an EMBL/GenBank/DDBJ whole genome shotgun (WGS) entry which is preliminary data.</text>
</comment>
<dbReference type="Proteomes" id="UP000295537">
    <property type="component" value="Unassembled WGS sequence"/>
</dbReference>
<evidence type="ECO:0000313" key="3">
    <source>
        <dbReference type="Proteomes" id="UP000295537"/>
    </source>
</evidence>
<name>A0A4R2N5Z5_9PAST</name>
<accession>A0A4R2N5Z5</accession>
<gene>
    <name evidence="2" type="ORF">EV693_1121</name>
</gene>
<feature type="non-terminal residue" evidence="2">
    <location>
        <position position="1"/>
    </location>
</feature>
<dbReference type="EMBL" id="SLXJ01000012">
    <property type="protein sequence ID" value="TCP16329.1"/>
    <property type="molecule type" value="Genomic_DNA"/>
</dbReference>
<organism evidence="2 3">
    <name type="scientific">Nicoletella semolina</name>
    <dbReference type="NCBI Taxonomy" id="271160"/>
    <lineage>
        <taxon>Bacteria</taxon>
        <taxon>Pseudomonadati</taxon>
        <taxon>Pseudomonadota</taxon>
        <taxon>Gammaproteobacteria</taxon>
        <taxon>Pasteurellales</taxon>
        <taxon>Pasteurellaceae</taxon>
        <taxon>Nicoletella</taxon>
    </lineage>
</organism>
<dbReference type="RefSeq" id="WP_207906497.1">
    <property type="nucleotide sequence ID" value="NZ_SLXJ01000012.1"/>
</dbReference>
<proteinExistence type="predicted"/>